<comment type="pathway">
    <text evidence="9">Lipid metabolism; fatty acid biosynthesis.</text>
</comment>
<name>A0ABQ4K353_9BACI</name>
<evidence type="ECO:0000259" key="11">
    <source>
        <dbReference type="Pfam" id="PF08545"/>
    </source>
</evidence>
<dbReference type="SUPFAM" id="SSF53901">
    <property type="entry name" value="Thiolase-like"/>
    <property type="match status" value="1"/>
</dbReference>
<comment type="similarity">
    <text evidence="1 9">Belongs to the thiolase-like superfamily. FabH family.</text>
</comment>
<evidence type="ECO:0000256" key="4">
    <source>
        <dbReference type="ARBA" id="ARBA00022679"/>
    </source>
</evidence>
<comment type="catalytic activity">
    <reaction evidence="9">
        <text>malonyl-[ACP] + acetyl-CoA + H(+) = 3-oxobutanoyl-[ACP] + CO2 + CoA</text>
        <dbReference type="Rhea" id="RHEA:12080"/>
        <dbReference type="Rhea" id="RHEA-COMP:9623"/>
        <dbReference type="Rhea" id="RHEA-COMP:9625"/>
        <dbReference type="ChEBI" id="CHEBI:15378"/>
        <dbReference type="ChEBI" id="CHEBI:16526"/>
        <dbReference type="ChEBI" id="CHEBI:57287"/>
        <dbReference type="ChEBI" id="CHEBI:57288"/>
        <dbReference type="ChEBI" id="CHEBI:78449"/>
        <dbReference type="ChEBI" id="CHEBI:78450"/>
        <dbReference type="EC" id="2.3.1.180"/>
    </reaction>
</comment>
<dbReference type="EC" id="2.3.1.180" evidence="9"/>
<dbReference type="CDD" id="cd00830">
    <property type="entry name" value="KAS_III"/>
    <property type="match status" value="1"/>
</dbReference>
<accession>A0ABQ4K353</accession>
<evidence type="ECO:0000256" key="5">
    <source>
        <dbReference type="ARBA" id="ARBA00022832"/>
    </source>
</evidence>
<keyword evidence="4 9" id="KW-0808">Transferase</keyword>
<keyword evidence="9" id="KW-0511">Multifunctional enzyme</keyword>
<comment type="subunit">
    <text evidence="9">Homodimer.</text>
</comment>
<evidence type="ECO:0000256" key="6">
    <source>
        <dbReference type="ARBA" id="ARBA00023098"/>
    </source>
</evidence>
<evidence type="ECO:0000256" key="7">
    <source>
        <dbReference type="ARBA" id="ARBA00023160"/>
    </source>
</evidence>
<dbReference type="Pfam" id="PF08541">
    <property type="entry name" value="ACP_syn_III_C"/>
    <property type="match status" value="1"/>
</dbReference>
<keyword evidence="5 9" id="KW-0276">Fatty acid metabolism</keyword>
<dbReference type="NCBIfam" id="TIGR00747">
    <property type="entry name" value="fabH"/>
    <property type="match status" value="1"/>
</dbReference>
<dbReference type="InterPro" id="IPR016039">
    <property type="entry name" value="Thiolase-like"/>
</dbReference>
<keyword evidence="6 9" id="KW-0443">Lipid metabolism</keyword>
<comment type="domain">
    <text evidence="9">The last Arg residue of the ACP-binding site is essential for the weak association between ACP/AcpP and FabH.</text>
</comment>
<organism evidence="12 13">
    <name type="scientific">Siminovitchia fordii</name>
    <dbReference type="NCBI Taxonomy" id="254759"/>
    <lineage>
        <taxon>Bacteria</taxon>
        <taxon>Bacillati</taxon>
        <taxon>Bacillota</taxon>
        <taxon>Bacilli</taxon>
        <taxon>Bacillales</taxon>
        <taxon>Bacillaceae</taxon>
        <taxon>Siminovitchia</taxon>
    </lineage>
</organism>
<feature type="active site" evidence="9">
    <location>
        <position position="117"/>
    </location>
</feature>
<keyword evidence="3 9" id="KW-0444">Lipid biosynthesis</keyword>
<dbReference type="InterPro" id="IPR013747">
    <property type="entry name" value="ACP_syn_III_C"/>
</dbReference>
<gene>
    <name evidence="9 12" type="primary">fabH</name>
    <name evidence="12" type="ORF">J1TS3_13160</name>
</gene>
<feature type="active site" evidence="9">
    <location>
        <position position="254"/>
    </location>
</feature>
<feature type="domain" description="Beta-ketoacyl-[acyl-carrier-protein] synthase III C-terminal" evidence="10">
    <location>
        <begin position="238"/>
        <end position="327"/>
    </location>
</feature>
<dbReference type="InterPro" id="IPR013751">
    <property type="entry name" value="ACP_syn_III_N"/>
</dbReference>
<keyword evidence="8 9" id="KW-0012">Acyltransferase</keyword>
<dbReference type="HAMAP" id="MF_01815">
    <property type="entry name" value="FabH"/>
    <property type="match status" value="1"/>
</dbReference>
<dbReference type="NCBIfam" id="NF006829">
    <property type="entry name" value="PRK09352.1"/>
    <property type="match status" value="1"/>
</dbReference>
<evidence type="ECO:0000256" key="3">
    <source>
        <dbReference type="ARBA" id="ARBA00022516"/>
    </source>
</evidence>
<dbReference type="PANTHER" id="PTHR34069:SF2">
    <property type="entry name" value="BETA-KETOACYL-[ACYL-CARRIER-PROTEIN] SYNTHASE III"/>
    <property type="match status" value="1"/>
</dbReference>
<dbReference type="Proteomes" id="UP000680279">
    <property type="component" value="Unassembled WGS sequence"/>
</dbReference>
<dbReference type="PANTHER" id="PTHR34069">
    <property type="entry name" value="3-OXOACYL-[ACYL-CARRIER-PROTEIN] SYNTHASE 3"/>
    <property type="match status" value="1"/>
</dbReference>
<keyword evidence="13" id="KW-1185">Reference proteome</keyword>
<comment type="function">
    <text evidence="9">Catalyzes the condensation reaction of fatty acid synthesis by the addition to an acyl acceptor of two carbons from malonyl-ACP. Catalyzes the first condensation reaction which initiates fatty acid synthesis and may therefore play a role in governing the total rate of fatty acid production. Possesses both acetoacetyl-ACP synthase and acetyl transacylase activities. Its substrate specificity determines the biosynthesis of branched-chain and/or straight-chain of fatty acids.</text>
</comment>
<dbReference type="Pfam" id="PF08545">
    <property type="entry name" value="ACP_syn_III"/>
    <property type="match status" value="1"/>
</dbReference>
<evidence type="ECO:0000313" key="13">
    <source>
        <dbReference type="Proteomes" id="UP000680279"/>
    </source>
</evidence>
<keyword evidence="2 9" id="KW-0963">Cytoplasm</keyword>
<comment type="subcellular location">
    <subcellularLocation>
        <location evidence="9">Cytoplasm</location>
    </subcellularLocation>
</comment>
<protein>
    <recommendedName>
        <fullName evidence="9">Beta-ketoacyl-[acyl-carrier-protein] synthase III</fullName>
        <shortName evidence="9">Beta-ketoacyl-ACP synthase III</shortName>
        <shortName evidence="9">KAS III</shortName>
        <ecNumber evidence="9">2.3.1.180</ecNumber>
    </recommendedName>
    <alternativeName>
        <fullName evidence="9">3-oxoacyl-[acyl-carrier-protein] synthase 3</fullName>
    </alternativeName>
    <alternativeName>
        <fullName evidence="9">3-oxoacyl-[acyl-carrier-protein] synthase III</fullName>
    </alternativeName>
</protein>
<dbReference type="Gene3D" id="3.40.47.10">
    <property type="match status" value="1"/>
</dbReference>
<evidence type="ECO:0000256" key="1">
    <source>
        <dbReference type="ARBA" id="ARBA00008642"/>
    </source>
</evidence>
<keyword evidence="7 9" id="KW-0275">Fatty acid biosynthesis</keyword>
<feature type="active site" evidence="9">
    <location>
        <position position="284"/>
    </location>
</feature>
<comment type="caution">
    <text evidence="12">The sequence shown here is derived from an EMBL/GenBank/DDBJ whole genome shotgun (WGS) entry which is preliminary data.</text>
</comment>
<dbReference type="InterPro" id="IPR004655">
    <property type="entry name" value="FabH"/>
</dbReference>
<reference evidence="12 13" key="1">
    <citation type="submission" date="2021-03" db="EMBL/GenBank/DDBJ databases">
        <title>Antimicrobial resistance genes in bacteria isolated from Japanese honey, and their potential for conferring macrolide and lincosamide resistance in the American foulbrood pathogen Paenibacillus larvae.</title>
        <authorList>
            <person name="Okamoto M."/>
            <person name="Kumagai M."/>
            <person name="Kanamori H."/>
            <person name="Takamatsu D."/>
        </authorList>
    </citation>
    <scope>NUCLEOTIDE SEQUENCE [LARGE SCALE GENOMIC DNA]</scope>
    <source>
        <strain evidence="12 13">J1TS3</strain>
    </source>
</reference>
<sequence>MNNIQSKARITALGTHVPEKRLTNEDLEKMVDTSDDWIVQRTGMKERRISAENEFASTLAFKAIENLIKQSQKDVSDVDCIIVSTSTPDYTFPSVASQIQKHFQIKQAGAMDLNAACAGFTYGLHVANGLISSGLHRKILFVATETLSKITDYTDRTTCILFGDAAAAVLVERDEETPSFIASHMGTFGEGGVHLYRTNLSTTMEEHSLNTSGKIVQNGREIYKWASRTLPTGIEELLQQAGLDFDDIDWFVPHSANLRMIESICERTGFSIEKTLTSVEYMGNTSSVSIPLALQKGINEGKLKNGDTLLVYGFGGGLTHAGLIITWGTDDVRHSTN</sequence>
<evidence type="ECO:0000256" key="2">
    <source>
        <dbReference type="ARBA" id="ARBA00022490"/>
    </source>
</evidence>
<evidence type="ECO:0000256" key="8">
    <source>
        <dbReference type="ARBA" id="ARBA00023315"/>
    </source>
</evidence>
<proteinExistence type="inferred from homology"/>
<evidence type="ECO:0000256" key="9">
    <source>
        <dbReference type="HAMAP-Rule" id="MF_01815"/>
    </source>
</evidence>
<feature type="domain" description="Beta-ketoacyl-[acyl-carrier-protein] synthase III N-terminal" evidence="11">
    <location>
        <begin position="111"/>
        <end position="187"/>
    </location>
</feature>
<evidence type="ECO:0000259" key="10">
    <source>
        <dbReference type="Pfam" id="PF08541"/>
    </source>
</evidence>
<feature type="region of interest" description="ACP-binding" evidence="9">
    <location>
        <begin position="255"/>
        <end position="259"/>
    </location>
</feature>
<evidence type="ECO:0000313" key="12">
    <source>
        <dbReference type="EMBL" id="GIN20182.1"/>
    </source>
</evidence>
<dbReference type="EMBL" id="BOQT01000003">
    <property type="protein sequence ID" value="GIN20182.1"/>
    <property type="molecule type" value="Genomic_DNA"/>
</dbReference>